<dbReference type="SUPFAM" id="SSF53756">
    <property type="entry name" value="UDP-Glycosyltransferase/glycogen phosphorylase"/>
    <property type="match status" value="1"/>
</dbReference>
<reference evidence="1 2" key="1">
    <citation type="submission" date="2017-07" db="EMBL/GenBank/DDBJ databases">
        <title>A draft genome sequence of Komagataeibacter sp. T5K1.</title>
        <authorList>
            <person name="Skraban J."/>
            <person name="Cleenwerck I."/>
            <person name="Vandamme P."/>
            <person name="Trcek J."/>
        </authorList>
    </citation>
    <scope>NUCLEOTIDE SEQUENCE [LARGE SCALE GENOMIC DNA]</scope>
    <source>
        <strain evidence="1 2">T5K1</strain>
    </source>
</reference>
<accession>A0A318QG26</accession>
<dbReference type="Gene3D" id="3.40.50.12580">
    <property type="match status" value="1"/>
</dbReference>
<evidence type="ECO:0000313" key="1">
    <source>
        <dbReference type="EMBL" id="PYD76332.1"/>
    </source>
</evidence>
<dbReference type="AlphaFoldDB" id="A0A318QG26"/>
<protein>
    <recommendedName>
        <fullName evidence="3">Glycerophosphotransferase</fullName>
    </recommendedName>
</protein>
<name>A0A318QG26_9PROT</name>
<comment type="caution">
    <text evidence="1">The sequence shown here is derived from an EMBL/GenBank/DDBJ whole genome shotgun (WGS) entry which is preliminary data.</text>
</comment>
<dbReference type="EMBL" id="NOXG01000003">
    <property type="protein sequence ID" value="PYD76332.1"/>
    <property type="molecule type" value="Genomic_DNA"/>
</dbReference>
<organism evidence="1 2">
    <name type="scientific">Novacetimonas pomaceti</name>
    <dbReference type="NCBI Taxonomy" id="2021998"/>
    <lineage>
        <taxon>Bacteria</taxon>
        <taxon>Pseudomonadati</taxon>
        <taxon>Pseudomonadota</taxon>
        <taxon>Alphaproteobacteria</taxon>
        <taxon>Acetobacterales</taxon>
        <taxon>Acetobacteraceae</taxon>
        <taxon>Novacetimonas</taxon>
    </lineage>
</organism>
<proteinExistence type="predicted"/>
<gene>
    <name evidence="1" type="ORF">CFR71_05730</name>
</gene>
<evidence type="ECO:0008006" key="3">
    <source>
        <dbReference type="Google" id="ProtNLM"/>
    </source>
</evidence>
<sequence length="379" mass="43506">MKIAVIYIAEPYQCYHTASVADALSSEFNFDVTEYYSFPETVQHLERIRAAMHAPALQLRQFHKSWKAKTLKTFRRLDQERILVLRENVDELNQYDAVVATEYTAGILKDMGLRHPALILLMHGAGDRYVNDDHHVRDFDLALFPGVKIENYFKQKNLIRPGHYAVVGYPKFDVFEAVKKESPVLFTNGRPFVLYNPHYQRQLTSYKACMGEIIRGFSDRHDYNLVIAPHIKVFHKGFGLRARRLKQQARGNILVDTGSPAMLDMTYTSQAAIYVGDVSSQVYEFLAEPRPCVFLNPRKLKWRDDPYFLHWTLGDVVEEPEDLMPAILRAPERHAIYRPLQEKLFRETFGEPLLGGSVRAAKAIADYLKAHPPAGGHNG</sequence>
<dbReference type="Proteomes" id="UP000247609">
    <property type="component" value="Unassembled WGS sequence"/>
</dbReference>
<evidence type="ECO:0000313" key="2">
    <source>
        <dbReference type="Proteomes" id="UP000247609"/>
    </source>
</evidence>
<dbReference type="RefSeq" id="WP_110528327.1">
    <property type="nucleotide sequence ID" value="NZ_NOXG01000003.1"/>
</dbReference>
<dbReference type="InterPro" id="IPR043148">
    <property type="entry name" value="TagF_C"/>
</dbReference>